<gene>
    <name evidence="2" type="ORF">ACFQZQ_13445</name>
</gene>
<feature type="chain" id="PRO_5046479199" description="Tetratricopeptide repeat protein" evidence="1">
    <location>
        <begin position="24"/>
        <end position="565"/>
    </location>
</feature>
<dbReference type="EMBL" id="JBHTIH010000007">
    <property type="protein sequence ID" value="MFD0740283.1"/>
    <property type="molecule type" value="Genomic_DNA"/>
</dbReference>
<name>A0ABW2YPK0_9GAMM</name>
<comment type="caution">
    <text evidence="2">The sequence shown here is derived from an EMBL/GenBank/DDBJ whole genome shotgun (WGS) entry which is preliminary data.</text>
</comment>
<evidence type="ECO:0000313" key="3">
    <source>
        <dbReference type="Proteomes" id="UP001597090"/>
    </source>
</evidence>
<dbReference type="Proteomes" id="UP001597090">
    <property type="component" value="Unassembled WGS sequence"/>
</dbReference>
<evidence type="ECO:0000313" key="2">
    <source>
        <dbReference type="EMBL" id="MFD0740283.1"/>
    </source>
</evidence>
<dbReference type="SUPFAM" id="SSF48452">
    <property type="entry name" value="TPR-like"/>
    <property type="match status" value="2"/>
</dbReference>
<protein>
    <recommendedName>
        <fullName evidence="4">Tetratricopeptide repeat protein</fullName>
    </recommendedName>
</protein>
<feature type="signal peptide" evidence="1">
    <location>
        <begin position="1"/>
        <end position="23"/>
    </location>
</feature>
<reference evidence="3" key="1">
    <citation type="journal article" date="2019" name="Int. J. Syst. Evol. Microbiol.">
        <title>The Global Catalogue of Microorganisms (GCM) 10K type strain sequencing project: providing services to taxonomists for standard genome sequencing and annotation.</title>
        <authorList>
            <consortium name="The Broad Institute Genomics Platform"/>
            <consortium name="The Broad Institute Genome Sequencing Center for Infectious Disease"/>
            <person name="Wu L."/>
            <person name="Ma J."/>
        </authorList>
    </citation>
    <scope>NUCLEOTIDE SEQUENCE [LARGE SCALE GENOMIC DNA]</scope>
    <source>
        <strain evidence="3">CCUG 55491</strain>
    </source>
</reference>
<dbReference type="PROSITE" id="PS51257">
    <property type="entry name" value="PROKAR_LIPOPROTEIN"/>
    <property type="match status" value="1"/>
</dbReference>
<keyword evidence="1" id="KW-0732">Signal</keyword>
<accession>A0ABW2YPK0</accession>
<sequence>MPLPRPLFSRAPLLPAVLLLALAACEGRATRDERATIAPPLFDTFGALHRDIDTRVPQAQRYFDQGLRLAYGFNHDAARRAFSEGERLDPSCAMCAWGQALVLGPNINMPMDPEQAADATALMTRAKLQAARVRAVDRALIEALGKRYTTPAPEDRRPQDLAYAQAMAQVAEQFPDDDDVAVLYAEALMDLSPWAYWTADGEPTEYTERIVATLERVLQRNPNHIGAAHYYIHAVEASKTPQRAEVHADRLAALAPGSGHLVHMPAHVYIRTGRYHDATLSNLAASSADAAFLAVCRGSNGVYPLGYVPHNWHFAAMSAALHGSRTLAIEAAQQTARRADPAQLDALPFMQQYLVAPLFAQVRFGQWDSVLAADEPPAALPYPRGIWHFARGMAQVRHGQGKGKAGAAALRAAQQELHALEAIAKEPALHEVLLSAAAHADDVLEVAVAMLRGELALARGQRQPGLAALRAAVAAEDRLPYNEPPDWPLPVRPYLGAALLDAKRPKEAAAVYAQDLAKYPDNGWSLHGLARAQARLKQADAAAESERRFDQAWQWADVELTASRF</sequence>
<evidence type="ECO:0008006" key="4">
    <source>
        <dbReference type="Google" id="ProtNLM"/>
    </source>
</evidence>
<dbReference type="Gene3D" id="1.25.40.10">
    <property type="entry name" value="Tetratricopeptide repeat domain"/>
    <property type="match status" value="1"/>
</dbReference>
<dbReference type="RefSeq" id="WP_386813420.1">
    <property type="nucleotide sequence ID" value="NZ_JBHTIH010000007.1"/>
</dbReference>
<dbReference type="PANTHER" id="PTHR45588">
    <property type="entry name" value="TPR DOMAIN-CONTAINING PROTEIN"/>
    <property type="match status" value="1"/>
</dbReference>
<organism evidence="2 3">
    <name type="scientific">Lysobacter koreensis</name>
    <dbReference type="NCBI Taxonomy" id="266122"/>
    <lineage>
        <taxon>Bacteria</taxon>
        <taxon>Pseudomonadati</taxon>
        <taxon>Pseudomonadota</taxon>
        <taxon>Gammaproteobacteria</taxon>
        <taxon>Lysobacterales</taxon>
        <taxon>Lysobacteraceae</taxon>
        <taxon>Lysobacter</taxon>
    </lineage>
</organism>
<evidence type="ECO:0000256" key="1">
    <source>
        <dbReference type="SAM" id="SignalP"/>
    </source>
</evidence>
<dbReference type="InterPro" id="IPR011990">
    <property type="entry name" value="TPR-like_helical_dom_sf"/>
</dbReference>
<proteinExistence type="predicted"/>
<keyword evidence="3" id="KW-1185">Reference proteome</keyword>
<dbReference type="PANTHER" id="PTHR45588:SF1">
    <property type="entry name" value="WW DOMAIN-CONTAINING PROTEIN"/>
    <property type="match status" value="1"/>
</dbReference>